<organism evidence="1 2">
    <name type="scientific">Paenibacillus dokdonensis</name>
    <dbReference type="NCBI Taxonomy" id="2567944"/>
    <lineage>
        <taxon>Bacteria</taxon>
        <taxon>Bacillati</taxon>
        <taxon>Bacillota</taxon>
        <taxon>Bacilli</taxon>
        <taxon>Bacillales</taxon>
        <taxon>Paenibacillaceae</taxon>
        <taxon>Paenibacillus</taxon>
    </lineage>
</organism>
<protein>
    <submittedName>
        <fullName evidence="1">Uncharacterized protein</fullName>
    </submittedName>
</protein>
<reference evidence="1 2" key="1">
    <citation type="submission" date="2023-03" db="EMBL/GenBank/DDBJ databases">
        <title>Bacillus Genome Sequencing.</title>
        <authorList>
            <person name="Dunlap C."/>
        </authorList>
    </citation>
    <scope>NUCLEOTIDE SEQUENCE [LARGE SCALE GENOMIC DNA]</scope>
    <source>
        <strain evidence="1 2">BD-525</strain>
    </source>
</reference>
<keyword evidence="2" id="KW-1185">Reference proteome</keyword>
<accession>A0ABU6GQU4</accession>
<comment type="caution">
    <text evidence="1">The sequence shown here is derived from an EMBL/GenBank/DDBJ whole genome shotgun (WGS) entry which is preliminary data.</text>
</comment>
<evidence type="ECO:0000313" key="2">
    <source>
        <dbReference type="Proteomes" id="UP001344632"/>
    </source>
</evidence>
<dbReference type="EMBL" id="JARLKZ010000015">
    <property type="protein sequence ID" value="MEC0242091.1"/>
    <property type="molecule type" value="Genomic_DNA"/>
</dbReference>
<name>A0ABU6GQU4_9BACL</name>
<sequence>MENKQRTDEFIELANKVGISCWSGDYIQELIASPDLGKAFEDLNRRWKQARKNSKI</sequence>
<proteinExistence type="predicted"/>
<dbReference type="RefSeq" id="WP_326089839.1">
    <property type="nucleotide sequence ID" value="NZ_JARLKZ010000015.1"/>
</dbReference>
<evidence type="ECO:0000313" key="1">
    <source>
        <dbReference type="EMBL" id="MEC0242091.1"/>
    </source>
</evidence>
<dbReference type="Proteomes" id="UP001344632">
    <property type="component" value="Unassembled WGS sequence"/>
</dbReference>
<gene>
    <name evidence="1" type="ORF">P4H66_20005</name>
</gene>